<evidence type="ECO:0000313" key="2">
    <source>
        <dbReference type="Proteomes" id="UP001457282"/>
    </source>
</evidence>
<comment type="caution">
    <text evidence="1">The sequence shown here is derived from an EMBL/GenBank/DDBJ whole genome shotgun (WGS) entry which is preliminary data.</text>
</comment>
<dbReference type="AlphaFoldDB" id="A0AAW1YE53"/>
<gene>
    <name evidence="1" type="ORF">M0R45_002964</name>
</gene>
<reference evidence="1 2" key="1">
    <citation type="journal article" date="2023" name="G3 (Bethesda)">
        <title>A chromosome-length genome assembly and annotation of blackberry (Rubus argutus, cv. 'Hillquist').</title>
        <authorList>
            <person name="Bruna T."/>
            <person name="Aryal R."/>
            <person name="Dudchenko O."/>
            <person name="Sargent D.J."/>
            <person name="Mead D."/>
            <person name="Buti M."/>
            <person name="Cavallini A."/>
            <person name="Hytonen T."/>
            <person name="Andres J."/>
            <person name="Pham M."/>
            <person name="Weisz D."/>
            <person name="Mascagni F."/>
            <person name="Usai G."/>
            <person name="Natali L."/>
            <person name="Bassil N."/>
            <person name="Fernandez G.E."/>
            <person name="Lomsadze A."/>
            <person name="Armour M."/>
            <person name="Olukolu B."/>
            <person name="Poorten T."/>
            <person name="Britton C."/>
            <person name="Davik J."/>
            <person name="Ashrafi H."/>
            <person name="Aiden E.L."/>
            <person name="Borodovsky M."/>
            <person name="Worthington M."/>
        </authorList>
    </citation>
    <scope>NUCLEOTIDE SEQUENCE [LARGE SCALE GENOMIC DNA]</scope>
    <source>
        <strain evidence="1">PI 553951</strain>
    </source>
</reference>
<name>A0AAW1YE53_RUBAR</name>
<proteinExistence type="predicted"/>
<dbReference type="Proteomes" id="UP001457282">
    <property type="component" value="Unassembled WGS sequence"/>
</dbReference>
<protein>
    <submittedName>
        <fullName evidence="1">Uncharacterized protein</fullName>
    </submittedName>
</protein>
<keyword evidence="2" id="KW-1185">Reference proteome</keyword>
<accession>A0AAW1YE53</accession>
<sequence length="121" mass="13471">MLRRLPPNFAVNLCSGDKRNLLCKSDIEALIKCKAEPESVEGSESEEDGGPEVFKFGGEIGRDWSRIHIPQTRRLLSAANSSPPEHGCVMKLVMPWSVNENGCVRNAWRNAYIMVQVACLL</sequence>
<organism evidence="1 2">
    <name type="scientific">Rubus argutus</name>
    <name type="common">Southern blackberry</name>
    <dbReference type="NCBI Taxonomy" id="59490"/>
    <lineage>
        <taxon>Eukaryota</taxon>
        <taxon>Viridiplantae</taxon>
        <taxon>Streptophyta</taxon>
        <taxon>Embryophyta</taxon>
        <taxon>Tracheophyta</taxon>
        <taxon>Spermatophyta</taxon>
        <taxon>Magnoliopsida</taxon>
        <taxon>eudicotyledons</taxon>
        <taxon>Gunneridae</taxon>
        <taxon>Pentapetalae</taxon>
        <taxon>rosids</taxon>
        <taxon>fabids</taxon>
        <taxon>Rosales</taxon>
        <taxon>Rosaceae</taxon>
        <taxon>Rosoideae</taxon>
        <taxon>Rosoideae incertae sedis</taxon>
        <taxon>Rubus</taxon>
    </lineage>
</organism>
<evidence type="ECO:0000313" key="1">
    <source>
        <dbReference type="EMBL" id="KAK9947333.1"/>
    </source>
</evidence>
<dbReference type="EMBL" id="JBEDUW010000001">
    <property type="protein sequence ID" value="KAK9947333.1"/>
    <property type="molecule type" value="Genomic_DNA"/>
</dbReference>